<reference evidence="1" key="1">
    <citation type="journal article" date="2021" name="Proc. Natl. Acad. Sci. U.S.A.">
        <title>A Catalog of Tens of Thousands of Viruses from Human Metagenomes Reveals Hidden Associations with Chronic Diseases.</title>
        <authorList>
            <person name="Tisza M.J."/>
            <person name="Buck C.B."/>
        </authorList>
    </citation>
    <scope>NUCLEOTIDE SEQUENCE</scope>
    <source>
        <strain evidence="1">CtmTa7</strain>
    </source>
</reference>
<dbReference type="EMBL" id="BK059091">
    <property type="protein sequence ID" value="DAE28898.1"/>
    <property type="molecule type" value="Genomic_DNA"/>
</dbReference>
<accession>A0A8S5RCN0</accession>
<protein>
    <submittedName>
        <fullName evidence="1">Uncharacterized protein</fullName>
    </submittedName>
</protein>
<name>A0A8S5RCN0_9VIRU</name>
<organism evidence="1">
    <name type="scientific">virus sp. ctmTa7</name>
    <dbReference type="NCBI Taxonomy" id="2828255"/>
    <lineage>
        <taxon>Viruses</taxon>
    </lineage>
</organism>
<sequence length="91" mass="10694">MMCKDCKYRQTYVDLKGIEFNVCSITNIGHTVSCRLENDKLIKDMDICFNCKYWIGGGDWGLSCQKNYYNCSTNGFDKTCEEFCRKDKLWI</sequence>
<proteinExistence type="predicted"/>
<evidence type="ECO:0000313" key="1">
    <source>
        <dbReference type="EMBL" id="DAE28898.1"/>
    </source>
</evidence>